<feature type="domain" description="GtrA/DPMS transmembrane" evidence="6">
    <location>
        <begin position="8"/>
        <end position="122"/>
    </location>
</feature>
<gene>
    <name evidence="7" type="ORF">WM2015_2644</name>
</gene>
<keyword evidence="8" id="KW-1185">Reference proteome</keyword>
<dbReference type="STRING" id="1579979.WM2015_2644"/>
<comment type="subcellular location">
    <subcellularLocation>
        <location evidence="1">Membrane</location>
        <topology evidence="1">Multi-pass membrane protein</topology>
    </subcellularLocation>
</comment>
<dbReference type="InterPro" id="IPR051401">
    <property type="entry name" value="GtrA_CellWall_Glycosyl"/>
</dbReference>
<sequence length="728" mass="79049">MISRRLLRYGLTGALSLLTHLAVLLILVEGFGRPPVLSSALGFVASFFVSFGLQHHWVFEHAQPMTRTLPRFLAVTGFGLLLNTSIMALGTQLLGLHYLLVQAVAFAAVPISNYLLNRAWTFHDRRHPEQAATPVMPTLDRLIISVITLAFLAMGFNAVLHLDLARDLATSFDMLEQGRPLLIGPQLAGVFNLGPAWYYLLAAFQSLGLGVAGIMVGLGLLAAPRFYLAYRAGQAWDGRRTGLLWAALLLLPGWHGFEQIFITHPILTSTLLAATALCGIRYALAGRAGDLWLMALAYSLALHAHPSSLVVVLLPIGLGLLGWRRHRSELRVLALAVLLAALPFLPYFIHQQLEGWPVLAGLGEFSSGQGGQWSLANLFALIKALFGGGLAYWLSSVAGAPSGLGSLLGALVAAICLLGLSGALVALRRGDRIAAILILTLITGLLVLPLLRVVHPYYMLTPIWVVLSALIARGLSLWSRHFALGPQLLAALVLGIVVLHSSLALRTHQQLREGSLPFALHPLMDVKQPPSIHRAHAFLDAAATRRSGRWLCRFPGTTLHGSYALSLLHSYAMEARLDCGELANDLRGSDEPGPHLVGLPEALLTSVDREALTEIGPFRLFPVRALPRAQSPVELEGFRAYPPLSPAFEPEETEVLALDHADGQLLAISHLGFALSRRPDIELRCENQRIEPLAVDDVSWLYRLPACPSLLELRLSVSSPDHLDVVLF</sequence>
<dbReference type="OrthoDB" id="108054at2"/>
<dbReference type="EMBL" id="CP012154">
    <property type="protein sequence ID" value="AKS43002.1"/>
    <property type="molecule type" value="Genomic_DNA"/>
</dbReference>
<dbReference type="GO" id="GO:0000271">
    <property type="term" value="P:polysaccharide biosynthetic process"/>
    <property type="evidence" value="ECO:0007669"/>
    <property type="project" value="InterPro"/>
</dbReference>
<dbReference type="GO" id="GO:0005886">
    <property type="term" value="C:plasma membrane"/>
    <property type="evidence" value="ECO:0007669"/>
    <property type="project" value="TreeGrafter"/>
</dbReference>
<comment type="similarity">
    <text evidence="2">Belongs to the GtrA family.</text>
</comment>
<dbReference type="InterPro" id="IPR007267">
    <property type="entry name" value="GtrA_DPMS_TM"/>
</dbReference>
<accession>A0A0K0XZE0</accession>
<dbReference type="PANTHER" id="PTHR38459:SF1">
    <property type="entry name" value="PROPHAGE BACTOPRENOL-LINKED GLUCOSE TRANSLOCASE HOMOLOG"/>
    <property type="match status" value="1"/>
</dbReference>
<evidence type="ECO:0000256" key="1">
    <source>
        <dbReference type="ARBA" id="ARBA00004141"/>
    </source>
</evidence>
<keyword evidence="3" id="KW-0812">Transmembrane</keyword>
<evidence type="ECO:0000256" key="5">
    <source>
        <dbReference type="ARBA" id="ARBA00023136"/>
    </source>
</evidence>
<keyword evidence="5" id="KW-0472">Membrane</keyword>
<dbReference type="KEGG" id="wma:WM2015_2644"/>
<evidence type="ECO:0000313" key="7">
    <source>
        <dbReference type="EMBL" id="AKS43002.1"/>
    </source>
</evidence>
<proteinExistence type="inferred from homology"/>
<name>A0A0K0XZE0_9GAMM</name>
<dbReference type="AlphaFoldDB" id="A0A0K0XZE0"/>
<evidence type="ECO:0000256" key="4">
    <source>
        <dbReference type="ARBA" id="ARBA00022989"/>
    </source>
</evidence>
<keyword evidence="4" id="KW-1133">Transmembrane helix</keyword>
<evidence type="ECO:0000256" key="3">
    <source>
        <dbReference type="ARBA" id="ARBA00022692"/>
    </source>
</evidence>
<reference evidence="7 8" key="1">
    <citation type="submission" date="2015-07" db="EMBL/GenBank/DDBJ databases">
        <authorList>
            <person name="Noorani M."/>
        </authorList>
    </citation>
    <scope>NUCLEOTIDE SEQUENCE [LARGE SCALE GENOMIC DNA]</scope>
    <source>
        <strain evidence="7 8">KCTC 42284</strain>
    </source>
</reference>
<dbReference type="Proteomes" id="UP000066624">
    <property type="component" value="Chromosome"/>
</dbReference>
<evidence type="ECO:0000256" key="2">
    <source>
        <dbReference type="ARBA" id="ARBA00009399"/>
    </source>
</evidence>
<protein>
    <submittedName>
        <fullName evidence="7">Membrane protein</fullName>
    </submittedName>
</protein>
<dbReference type="PANTHER" id="PTHR38459">
    <property type="entry name" value="PROPHAGE BACTOPRENOL-LINKED GLUCOSE TRANSLOCASE HOMOLOG"/>
    <property type="match status" value="1"/>
</dbReference>
<evidence type="ECO:0000259" key="6">
    <source>
        <dbReference type="Pfam" id="PF04138"/>
    </source>
</evidence>
<dbReference type="Pfam" id="PF04138">
    <property type="entry name" value="GtrA_DPMS_TM"/>
    <property type="match status" value="1"/>
</dbReference>
<organism evidence="7 8">
    <name type="scientific">Wenzhouxiangella marina</name>
    <dbReference type="NCBI Taxonomy" id="1579979"/>
    <lineage>
        <taxon>Bacteria</taxon>
        <taxon>Pseudomonadati</taxon>
        <taxon>Pseudomonadota</taxon>
        <taxon>Gammaproteobacteria</taxon>
        <taxon>Chromatiales</taxon>
        <taxon>Wenzhouxiangellaceae</taxon>
        <taxon>Wenzhouxiangella</taxon>
    </lineage>
</organism>
<evidence type="ECO:0000313" key="8">
    <source>
        <dbReference type="Proteomes" id="UP000066624"/>
    </source>
</evidence>
<dbReference type="RefSeq" id="WP_049726517.1">
    <property type="nucleotide sequence ID" value="NZ_CP012154.1"/>
</dbReference>